<dbReference type="AlphaFoldDB" id="A0A644UJL3"/>
<gene>
    <name evidence="1" type="ORF">SDC9_25082</name>
</gene>
<dbReference type="EMBL" id="VSSQ01000124">
    <property type="protein sequence ID" value="MPL79207.1"/>
    <property type="molecule type" value="Genomic_DNA"/>
</dbReference>
<reference evidence="1" key="1">
    <citation type="submission" date="2019-08" db="EMBL/GenBank/DDBJ databases">
        <authorList>
            <person name="Kucharzyk K."/>
            <person name="Murdoch R.W."/>
            <person name="Higgins S."/>
            <person name="Loffler F."/>
        </authorList>
    </citation>
    <scope>NUCLEOTIDE SEQUENCE</scope>
</reference>
<sequence>MGDAAAGLGRGDDAQRLQLAVQRRAFHADEGRGARDIAAEAVDLGEQVFALEEFARLAQRQRGQRAAEHDPPLLGRAALARQLARLDRAGALAKDQHPLDDVAQLADVARPVHRLQRRPRLFRDLARGQALGAVEGLDEMPGEQRDVLAPLAQRRHRDRHHVEPVEQLLAEAAGGDLGGQIARRRGDHPQIDPHLVGAAHPGELLLGQHPQDLRLRARGHLGDLVEIDHPAMRLLKQPLLDAAFRGLAAEEHLFHPVGCDRGRVHRDEGRRGAVRVLMHEARRGLLARSRLAGQHHPAVRLRHLVELVLELAEGGRGAEHLARMQVAPAQRGVFAPQPGGLHRAADHHHQLVDIERLLDEVIGALLDRGDGDLDVAVARDDDDRDVGVVALHRLQDVDAVHPAVLQPDVEDHQRRRLGVDLLHALVGIRRQTSGIALVLQDVGDQFADVLLVVDDQNVTHGSHCP</sequence>
<protein>
    <submittedName>
        <fullName evidence="1">Uncharacterized protein</fullName>
    </submittedName>
</protein>
<name>A0A644UJL3_9ZZZZ</name>
<accession>A0A644UJL3</accession>
<organism evidence="1">
    <name type="scientific">bioreactor metagenome</name>
    <dbReference type="NCBI Taxonomy" id="1076179"/>
    <lineage>
        <taxon>unclassified sequences</taxon>
        <taxon>metagenomes</taxon>
        <taxon>ecological metagenomes</taxon>
    </lineage>
</organism>
<proteinExistence type="predicted"/>
<dbReference type="AntiFam" id="ANF00077">
    <property type="entry name" value="Shadow ORF (opposite AtoC)"/>
</dbReference>
<dbReference type="AntiFam" id="ANF00203">
    <property type="entry name" value="Shadow ORF (opposite algB)"/>
</dbReference>
<comment type="caution">
    <text evidence="1">The sequence shown here is derived from an EMBL/GenBank/DDBJ whole genome shotgun (WGS) entry which is preliminary data.</text>
</comment>
<evidence type="ECO:0000313" key="1">
    <source>
        <dbReference type="EMBL" id="MPL79207.1"/>
    </source>
</evidence>